<dbReference type="SUPFAM" id="SSF52540">
    <property type="entry name" value="P-loop containing nucleoside triphosphate hydrolases"/>
    <property type="match status" value="1"/>
</dbReference>
<dbReference type="Proteomes" id="UP000231371">
    <property type="component" value="Unassembled WGS sequence"/>
</dbReference>
<organism evidence="3 4">
    <name type="scientific">Candidatus Shapirobacteria bacterium CG11_big_fil_rev_8_21_14_0_20_40_12</name>
    <dbReference type="NCBI Taxonomy" id="1974889"/>
    <lineage>
        <taxon>Bacteria</taxon>
        <taxon>Candidatus Shapironibacteriota</taxon>
    </lineage>
</organism>
<accession>A0A2H0KF15</accession>
<evidence type="ECO:0000313" key="3">
    <source>
        <dbReference type="EMBL" id="PIQ69850.1"/>
    </source>
</evidence>
<name>A0A2H0KF15_9BACT</name>
<dbReference type="PANTHER" id="PTHR33295:SF18">
    <property type="entry name" value="AAA+ ATPASE DOMAIN-CONTAINING PROTEIN"/>
    <property type="match status" value="1"/>
</dbReference>
<proteinExistence type="predicted"/>
<dbReference type="EMBL" id="PCVI01000058">
    <property type="protein sequence ID" value="PIQ69850.1"/>
    <property type="molecule type" value="Genomic_DNA"/>
</dbReference>
<dbReference type="Gene3D" id="3.40.50.300">
    <property type="entry name" value="P-loop containing nucleotide triphosphate hydrolases"/>
    <property type="match status" value="1"/>
</dbReference>
<dbReference type="AlphaFoldDB" id="A0A2H0KF15"/>
<dbReference type="InterPro" id="IPR027417">
    <property type="entry name" value="P-loop_NTPase"/>
</dbReference>
<comment type="caution">
    <text evidence="3">The sequence shown here is derived from an EMBL/GenBank/DDBJ whole genome shotgun (WGS) entry which is preliminary data.</text>
</comment>
<evidence type="ECO:0000259" key="1">
    <source>
        <dbReference type="Pfam" id="PF13173"/>
    </source>
</evidence>
<dbReference type="Pfam" id="PF13173">
    <property type="entry name" value="AAA_14"/>
    <property type="match status" value="1"/>
</dbReference>
<feature type="domain" description="DUF4143" evidence="2">
    <location>
        <begin position="216"/>
        <end position="354"/>
    </location>
</feature>
<dbReference type="InterPro" id="IPR025420">
    <property type="entry name" value="DUF4143"/>
</dbReference>
<dbReference type="PANTHER" id="PTHR33295">
    <property type="entry name" value="ATPASE"/>
    <property type="match status" value="1"/>
</dbReference>
<protein>
    <recommendedName>
        <fullName evidence="5">ATPase</fullName>
    </recommendedName>
</protein>
<dbReference type="InterPro" id="IPR041682">
    <property type="entry name" value="AAA_14"/>
</dbReference>
<gene>
    <name evidence="3" type="ORF">COV89_03645</name>
</gene>
<dbReference type="Pfam" id="PF13635">
    <property type="entry name" value="DUF4143"/>
    <property type="match status" value="1"/>
</dbReference>
<evidence type="ECO:0000259" key="2">
    <source>
        <dbReference type="Pfam" id="PF13635"/>
    </source>
</evidence>
<evidence type="ECO:0000313" key="4">
    <source>
        <dbReference type="Proteomes" id="UP000231371"/>
    </source>
</evidence>
<evidence type="ECO:0008006" key="5">
    <source>
        <dbReference type="Google" id="ProtNLM"/>
    </source>
</evidence>
<feature type="domain" description="AAA" evidence="1">
    <location>
        <begin position="19"/>
        <end position="148"/>
    </location>
</feature>
<reference evidence="3 4" key="1">
    <citation type="submission" date="2017-09" db="EMBL/GenBank/DDBJ databases">
        <title>Depth-based differentiation of microbial function through sediment-hosted aquifers and enrichment of novel symbionts in the deep terrestrial subsurface.</title>
        <authorList>
            <person name="Probst A.J."/>
            <person name="Ladd B."/>
            <person name="Jarett J.K."/>
            <person name="Geller-Mcgrath D.E."/>
            <person name="Sieber C.M."/>
            <person name="Emerson J.B."/>
            <person name="Anantharaman K."/>
            <person name="Thomas B.C."/>
            <person name="Malmstrom R."/>
            <person name="Stieglmeier M."/>
            <person name="Klingl A."/>
            <person name="Woyke T."/>
            <person name="Ryan C.M."/>
            <person name="Banfield J.F."/>
        </authorList>
    </citation>
    <scope>NUCLEOTIDE SEQUENCE [LARGE SCALE GENOMIC DNA]</scope>
    <source>
        <strain evidence="3">CG11_big_fil_rev_8_21_14_0_20_40_12</strain>
    </source>
</reference>
<sequence length="395" mass="45748">MIFNRTLSSKLIKEIDTPEIVVLTGMRRTGKTTLMNQVFEQVESKNKLYLDLENPLNQKIFEEVNYDNIWHNLDKFGIDNTAKTFLFLDEVQVFPPIVKAVKYLFDHYSVKFFLTGSSSFYLKNLFSESLAGRKVVYELFPLNFSEFLMFKDKKVGKQAELDFSALAEKKNSLAFELNKGLYEEYLFFGGFPGVVVEKDRERKKVLLEDIFKSYFEKDVKNLSDFKDLSKLRDLLLLLAKRTGSKVDISKISSEIGVSRETVYNYLSFLEKTYFIFLVSPFSLNTDREVSGARKVYFCDTGILNYLGVNDEGVIFENAVFRELSRHGKVNYYQKRKGAEIDFILNEEIGFEVKLKPDFRDLKRLGKTASPLGLKDYFLISRDYTGTKNTILGVDL</sequence>